<protein>
    <recommendedName>
        <fullName evidence="3">tRNA threonylcarbamoyladenosine biosynthesis protein TsaE</fullName>
    </recommendedName>
    <alternativeName>
        <fullName evidence="10">t(6)A37 threonylcarbamoyladenosine biosynthesis protein TsaE</fullName>
    </alternativeName>
</protein>
<organism evidence="11 12">
    <name type="scientific">Psychroserpens luteus</name>
    <dbReference type="NCBI Taxonomy" id="1434066"/>
    <lineage>
        <taxon>Bacteria</taxon>
        <taxon>Pseudomonadati</taxon>
        <taxon>Bacteroidota</taxon>
        <taxon>Flavobacteriia</taxon>
        <taxon>Flavobacteriales</taxon>
        <taxon>Flavobacteriaceae</taxon>
        <taxon>Psychroserpens</taxon>
    </lineage>
</organism>
<dbReference type="Pfam" id="PF02367">
    <property type="entry name" value="TsaE"/>
    <property type="match status" value="1"/>
</dbReference>
<evidence type="ECO:0000256" key="3">
    <source>
        <dbReference type="ARBA" id="ARBA00019010"/>
    </source>
</evidence>
<keyword evidence="7" id="KW-0547">Nucleotide-binding</keyword>
<evidence type="ECO:0000256" key="2">
    <source>
        <dbReference type="ARBA" id="ARBA00007599"/>
    </source>
</evidence>
<evidence type="ECO:0000256" key="7">
    <source>
        <dbReference type="ARBA" id="ARBA00022741"/>
    </source>
</evidence>
<evidence type="ECO:0000256" key="8">
    <source>
        <dbReference type="ARBA" id="ARBA00022840"/>
    </source>
</evidence>
<dbReference type="RefSeq" id="WP_194507103.1">
    <property type="nucleotide sequence ID" value="NZ_JADILU010000002.1"/>
</dbReference>
<keyword evidence="5" id="KW-0819">tRNA processing</keyword>
<dbReference type="Gene3D" id="3.40.50.300">
    <property type="entry name" value="P-loop containing nucleotide triphosphate hydrolases"/>
    <property type="match status" value="1"/>
</dbReference>
<proteinExistence type="inferred from homology"/>
<evidence type="ECO:0000256" key="9">
    <source>
        <dbReference type="ARBA" id="ARBA00022842"/>
    </source>
</evidence>
<comment type="caution">
    <text evidence="11">The sequence shown here is derived from an EMBL/GenBank/DDBJ whole genome shotgun (WGS) entry which is preliminary data.</text>
</comment>
<accession>A0ABW5ZM03</accession>
<dbReference type="InterPro" id="IPR027417">
    <property type="entry name" value="P-loop_NTPase"/>
</dbReference>
<evidence type="ECO:0000313" key="11">
    <source>
        <dbReference type="EMBL" id="MFD2914008.1"/>
    </source>
</evidence>
<name>A0ABW5ZM03_9FLAO</name>
<keyword evidence="6" id="KW-0479">Metal-binding</keyword>
<dbReference type="PANTHER" id="PTHR33540">
    <property type="entry name" value="TRNA THREONYLCARBAMOYLADENOSINE BIOSYNTHESIS PROTEIN TSAE"/>
    <property type="match status" value="1"/>
</dbReference>
<evidence type="ECO:0000256" key="10">
    <source>
        <dbReference type="ARBA" id="ARBA00032441"/>
    </source>
</evidence>
<comment type="subcellular location">
    <subcellularLocation>
        <location evidence="1">Cytoplasm</location>
    </subcellularLocation>
</comment>
<evidence type="ECO:0000256" key="4">
    <source>
        <dbReference type="ARBA" id="ARBA00022490"/>
    </source>
</evidence>
<dbReference type="Proteomes" id="UP001597548">
    <property type="component" value="Unassembled WGS sequence"/>
</dbReference>
<dbReference type="InterPro" id="IPR003442">
    <property type="entry name" value="T6A_TsaE"/>
</dbReference>
<comment type="similarity">
    <text evidence="2">Belongs to the TsaE family.</text>
</comment>
<dbReference type="EMBL" id="JBHUOS010000001">
    <property type="protein sequence ID" value="MFD2914008.1"/>
    <property type="molecule type" value="Genomic_DNA"/>
</dbReference>
<dbReference type="PANTHER" id="PTHR33540:SF2">
    <property type="entry name" value="TRNA THREONYLCARBAMOYLADENOSINE BIOSYNTHESIS PROTEIN TSAE"/>
    <property type="match status" value="1"/>
</dbReference>
<keyword evidence="4" id="KW-0963">Cytoplasm</keyword>
<reference evidence="12" key="1">
    <citation type="journal article" date="2019" name="Int. J. Syst. Evol. Microbiol.">
        <title>The Global Catalogue of Microorganisms (GCM) 10K type strain sequencing project: providing services to taxonomists for standard genome sequencing and annotation.</title>
        <authorList>
            <consortium name="The Broad Institute Genomics Platform"/>
            <consortium name="The Broad Institute Genome Sequencing Center for Infectious Disease"/>
            <person name="Wu L."/>
            <person name="Ma J."/>
        </authorList>
    </citation>
    <scope>NUCLEOTIDE SEQUENCE [LARGE SCALE GENOMIC DNA]</scope>
    <source>
        <strain evidence="12">KCTC 32514</strain>
    </source>
</reference>
<keyword evidence="8" id="KW-0067">ATP-binding</keyword>
<evidence type="ECO:0000256" key="6">
    <source>
        <dbReference type="ARBA" id="ARBA00022723"/>
    </source>
</evidence>
<dbReference type="NCBIfam" id="TIGR00150">
    <property type="entry name" value="T6A_YjeE"/>
    <property type="match status" value="1"/>
</dbReference>
<sequence length="154" mass="17798">MFKLLELDYQIEGIETVAKQILNHVSSKTILFYGEMGAGKTTLIKSLVKLLGSDDDVSSPTFSIVNDYESKDDSIHHFDLYRISDEEEALNFGFEDYLNTSHWVFIEWPQNVQNLIPEDANIIEISYKNKTERILKLSQNHNINPQNQQKVAKF</sequence>
<dbReference type="SUPFAM" id="SSF52540">
    <property type="entry name" value="P-loop containing nucleoside triphosphate hydrolases"/>
    <property type="match status" value="1"/>
</dbReference>
<keyword evidence="9" id="KW-0460">Magnesium</keyword>
<evidence type="ECO:0000313" key="12">
    <source>
        <dbReference type="Proteomes" id="UP001597548"/>
    </source>
</evidence>
<evidence type="ECO:0000256" key="1">
    <source>
        <dbReference type="ARBA" id="ARBA00004496"/>
    </source>
</evidence>
<evidence type="ECO:0000256" key="5">
    <source>
        <dbReference type="ARBA" id="ARBA00022694"/>
    </source>
</evidence>
<keyword evidence="12" id="KW-1185">Reference proteome</keyword>
<gene>
    <name evidence="11" type="primary">tsaE</name>
    <name evidence="11" type="ORF">ACFS29_00025</name>
</gene>